<gene>
    <name evidence="2" type="ORF">PFISCL1PPCAC_9344</name>
</gene>
<reference evidence="2" key="1">
    <citation type="submission" date="2023-10" db="EMBL/GenBank/DDBJ databases">
        <title>Genome assembly of Pristionchus species.</title>
        <authorList>
            <person name="Yoshida K."/>
            <person name="Sommer R.J."/>
        </authorList>
    </citation>
    <scope>NUCLEOTIDE SEQUENCE</scope>
    <source>
        <strain evidence="2">RS5133</strain>
    </source>
</reference>
<organism evidence="2 3">
    <name type="scientific">Pristionchus fissidentatus</name>
    <dbReference type="NCBI Taxonomy" id="1538716"/>
    <lineage>
        <taxon>Eukaryota</taxon>
        <taxon>Metazoa</taxon>
        <taxon>Ecdysozoa</taxon>
        <taxon>Nematoda</taxon>
        <taxon>Chromadorea</taxon>
        <taxon>Rhabditida</taxon>
        <taxon>Rhabditina</taxon>
        <taxon>Diplogasteromorpha</taxon>
        <taxon>Diplogasteroidea</taxon>
        <taxon>Neodiplogasteridae</taxon>
        <taxon>Pristionchus</taxon>
    </lineage>
</organism>
<dbReference type="Proteomes" id="UP001432322">
    <property type="component" value="Unassembled WGS sequence"/>
</dbReference>
<evidence type="ECO:0000313" key="3">
    <source>
        <dbReference type="Proteomes" id="UP001432322"/>
    </source>
</evidence>
<feature type="region of interest" description="Disordered" evidence="1">
    <location>
        <begin position="30"/>
        <end position="62"/>
    </location>
</feature>
<protein>
    <submittedName>
        <fullName evidence="2">Uncharacterized protein</fullName>
    </submittedName>
</protein>
<keyword evidence="3" id="KW-1185">Reference proteome</keyword>
<evidence type="ECO:0000256" key="1">
    <source>
        <dbReference type="SAM" id="MobiDB-lite"/>
    </source>
</evidence>
<dbReference type="EMBL" id="BTSY01000003">
    <property type="protein sequence ID" value="GMT18047.1"/>
    <property type="molecule type" value="Genomic_DNA"/>
</dbReference>
<comment type="caution">
    <text evidence="2">The sequence shown here is derived from an EMBL/GenBank/DDBJ whole genome shotgun (WGS) entry which is preliminary data.</text>
</comment>
<name>A0AAV5VH40_9BILA</name>
<evidence type="ECO:0000313" key="2">
    <source>
        <dbReference type="EMBL" id="GMT18047.1"/>
    </source>
</evidence>
<sequence length="62" mass="7168">IQHTRAVLVQQQQQQQQPVVQQQLVVRPVPRLPPPIDDGYSSDEDFNQIVVPNNRNRNQNAQ</sequence>
<feature type="compositionally biased region" description="Polar residues" evidence="1">
    <location>
        <begin position="50"/>
        <end position="62"/>
    </location>
</feature>
<accession>A0AAV5VH40</accession>
<dbReference type="AlphaFoldDB" id="A0AAV5VH40"/>
<feature type="non-terminal residue" evidence="2">
    <location>
        <position position="1"/>
    </location>
</feature>
<proteinExistence type="predicted"/>